<dbReference type="Pfam" id="PF10934">
    <property type="entry name" value="Sheath_initiator"/>
    <property type="match status" value="1"/>
</dbReference>
<protein>
    <recommendedName>
        <fullName evidence="3">IraD/Gp25-like domain-containing protein</fullName>
    </recommendedName>
</protein>
<gene>
    <name evidence="1" type="ORF">CJP73_00390</name>
</gene>
<dbReference type="RefSeq" id="WP_119515167.1">
    <property type="nucleotide sequence ID" value="NZ_NQYH01000001.1"/>
</dbReference>
<name>A0A3A1YYQ4_9BURK</name>
<dbReference type="InterPro" id="IPR020288">
    <property type="entry name" value="Sheath_initiator"/>
</dbReference>
<comment type="caution">
    <text evidence="1">The sequence shown here is derived from an EMBL/GenBank/DDBJ whole genome shotgun (WGS) entry which is preliminary data.</text>
</comment>
<evidence type="ECO:0008006" key="3">
    <source>
        <dbReference type="Google" id="ProtNLM"/>
    </source>
</evidence>
<dbReference type="OrthoDB" id="9812969at2"/>
<proteinExistence type="predicted"/>
<accession>A0A3A1YYQ4</accession>
<sequence>MQVRRLDATGDLVTRGRMFLTEREAIAQTVVTRLKLFLGEYFRDVTDGTPWFQQILGKFENLNAVEALLRNRIARTQGVVRLLAFSMDYDLEARTVSIQAQVLTEYGEQEVRFSNVTI</sequence>
<dbReference type="AlphaFoldDB" id="A0A3A1YYQ4"/>
<evidence type="ECO:0000313" key="1">
    <source>
        <dbReference type="EMBL" id="RIY41940.1"/>
    </source>
</evidence>
<dbReference type="EMBL" id="NQYH01000001">
    <property type="protein sequence ID" value="RIY41940.1"/>
    <property type="molecule type" value="Genomic_DNA"/>
</dbReference>
<evidence type="ECO:0000313" key="2">
    <source>
        <dbReference type="Proteomes" id="UP000266206"/>
    </source>
</evidence>
<dbReference type="Proteomes" id="UP000266206">
    <property type="component" value="Unassembled WGS sequence"/>
</dbReference>
<organism evidence="1 2">
    <name type="scientific">Neopusillimonas maritima</name>
    <dbReference type="NCBI Taxonomy" id="2026239"/>
    <lineage>
        <taxon>Bacteria</taxon>
        <taxon>Pseudomonadati</taxon>
        <taxon>Pseudomonadota</taxon>
        <taxon>Betaproteobacteria</taxon>
        <taxon>Burkholderiales</taxon>
        <taxon>Alcaligenaceae</taxon>
        <taxon>Neopusillimonas</taxon>
    </lineage>
</organism>
<reference evidence="1 2" key="1">
    <citation type="submission" date="2017-08" db="EMBL/GenBank/DDBJ databases">
        <title>Pusillimonas indicus sp. nov., a member of the family Alcaligenaceae isolated from surface seawater.</title>
        <authorList>
            <person name="Li J."/>
        </authorList>
    </citation>
    <scope>NUCLEOTIDE SEQUENCE [LARGE SCALE GENOMIC DNA]</scope>
    <source>
        <strain evidence="1 2">L52-1-41</strain>
    </source>
</reference>